<dbReference type="RefSeq" id="WP_037501029.1">
    <property type="nucleotide sequence ID" value="NZ_JJMU01000053.1"/>
</dbReference>
<dbReference type="Proteomes" id="UP000031802">
    <property type="component" value="Unassembled WGS sequence"/>
</dbReference>
<evidence type="ECO:0000259" key="1">
    <source>
        <dbReference type="Pfam" id="PF06983"/>
    </source>
</evidence>
<dbReference type="Gene3D" id="3.10.180.10">
    <property type="entry name" value="2,3-Dihydroxybiphenyl 1,2-Dioxygenase, domain 1"/>
    <property type="match status" value="1"/>
</dbReference>
<dbReference type="EMBL" id="JJMU01000053">
    <property type="protein sequence ID" value="KGE13421.1"/>
    <property type="molecule type" value="Genomic_DNA"/>
</dbReference>
<dbReference type="PANTHER" id="PTHR33990">
    <property type="entry name" value="PROTEIN YJDN-RELATED"/>
    <property type="match status" value="1"/>
</dbReference>
<proteinExistence type="predicted"/>
<keyword evidence="3" id="KW-1185">Reference proteome</keyword>
<dbReference type="eggNOG" id="COG2764">
    <property type="taxonomic scope" value="Bacteria"/>
</dbReference>
<dbReference type="CDD" id="cd06588">
    <property type="entry name" value="PhnB_like"/>
    <property type="match status" value="1"/>
</dbReference>
<evidence type="ECO:0000313" key="3">
    <source>
        <dbReference type="Proteomes" id="UP000031802"/>
    </source>
</evidence>
<reference evidence="2 3" key="2">
    <citation type="journal article" date="2015" name="PLoS ONE">
        <title>Whole-Genome Optical Mapping and Finished Genome Sequence of Sphingobacterium deserti sp. nov., a New Species Isolated from the Western Desert of China.</title>
        <authorList>
            <person name="Teng C."/>
            <person name="Zhou Z."/>
            <person name="Molnar I."/>
            <person name="Li X."/>
            <person name="Tang R."/>
            <person name="Chen M."/>
            <person name="Wang L."/>
            <person name="Su S."/>
            <person name="Zhang W."/>
            <person name="Lin M."/>
        </authorList>
    </citation>
    <scope>NUCLEOTIDE SEQUENCE [LARGE SCALE GENOMIC DNA]</scope>
    <source>
        <strain evidence="3">ACCC05744</strain>
    </source>
</reference>
<dbReference type="InterPro" id="IPR029068">
    <property type="entry name" value="Glyas_Bleomycin-R_OHBP_Dase"/>
</dbReference>
<organism evidence="2 3">
    <name type="scientific">Sphingobacterium deserti</name>
    <dbReference type="NCBI Taxonomy" id="1229276"/>
    <lineage>
        <taxon>Bacteria</taxon>
        <taxon>Pseudomonadati</taxon>
        <taxon>Bacteroidota</taxon>
        <taxon>Sphingobacteriia</taxon>
        <taxon>Sphingobacteriales</taxon>
        <taxon>Sphingobacteriaceae</taxon>
        <taxon>Sphingobacterium</taxon>
    </lineage>
</organism>
<dbReference type="PATRIC" id="fig|1229276.3.peg.3054"/>
<dbReference type="STRING" id="1229276.DI53_2952"/>
<feature type="domain" description="PhnB-like" evidence="1">
    <location>
        <begin position="3"/>
        <end position="138"/>
    </location>
</feature>
<accession>A0A0B8T011</accession>
<dbReference type="AlphaFoldDB" id="A0A0B8T011"/>
<dbReference type="PANTHER" id="PTHR33990:SF1">
    <property type="entry name" value="PROTEIN YJDN"/>
    <property type="match status" value="1"/>
</dbReference>
<name>A0A0B8T011_9SPHI</name>
<sequence>MAKLHAYLNFNGNCEEAFNFYQTVFEKPLLGTHRFGDMPADPNFSIPEEDAHKIMHTAIKINEDVMLMGSDCVESFGQKAVFGTGTYIMLDTDTAEEARQLHDKLSIDARNMEMDLEETFFAERFSSFTDKFGISWMIHYEGNKKMG</sequence>
<protein>
    <submittedName>
        <fullName evidence="2">PhnB protein</fullName>
    </submittedName>
</protein>
<dbReference type="OrthoDB" id="9795306at2"/>
<dbReference type="Pfam" id="PF06983">
    <property type="entry name" value="3-dmu-9_3-mt"/>
    <property type="match status" value="1"/>
</dbReference>
<comment type="caution">
    <text evidence="2">The sequence shown here is derived from an EMBL/GenBank/DDBJ whole genome shotgun (WGS) entry which is preliminary data.</text>
</comment>
<dbReference type="InterPro" id="IPR028973">
    <property type="entry name" value="PhnB-like"/>
</dbReference>
<dbReference type="SUPFAM" id="SSF54593">
    <property type="entry name" value="Glyoxalase/Bleomycin resistance protein/Dihydroxybiphenyl dioxygenase"/>
    <property type="match status" value="1"/>
</dbReference>
<evidence type="ECO:0000313" key="2">
    <source>
        <dbReference type="EMBL" id="KGE13421.1"/>
    </source>
</evidence>
<reference evidence="3" key="1">
    <citation type="submission" date="2014-04" db="EMBL/GenBank/DDBJ databases">
        <title>Whole-Genome optical mapping and complete genome sequence of Sphingobacterium deserti sp. nov., a new spaces isolated from desert in the west of China.</title>
        <authorList>
            <person name="Teng C."/>
            <person name="Zhou Z."/>
            <person name="Li X."/>
            <person name="Chen M."/>
            <person name="Lin M."/>
            <person name="Wang L."/>
            <person name="Su S."/>
            <person name="Zhang C."/>
            <person name="Zhang W."/>
        </authorList>
    </citation>
    <scope>NUCLEOTIDE SEQUENCE [LARGE SCALE GENOMIC DNA]</scope>
    <source>
        <strain evidence="3">ACCC05744</strain>
    </source>
</reference>
<gene>
    <name evidence="2" type="ORF">DI53_2952</name>
</gene>